<keyword evidence="3 6" id="KW-0812">Transmembrane</keyword>
<dbReference type="CDD" id="cd17351">
    <property type="entry name" value="MFS_NPF"/>
    <property type="match status" value="1"/>
</dbReference>
<keyword evidence="5 7" id="KW-0472">Membrane</keyword>
<dbReference type="InterPro" id="IPR000109">
    <property type="entry name" value="POT_fam"/>
</dbReference>
<organism evidence="8 9">
    <name type="scientific">Trapa natans</name>
    <name type="common">Water chestnut</name>
    <dbReference type="NCBI Taxonomy" id="22666"/>
    <lineage>
        <taxon>Eukaryota</taxon>
        <taxon>Viridiplantae</taxon>
        <taxon>Streptophyta</taxon>
        <taxon>Embryophyta</taxon>
        <taxon>Tracheophyta</taxon>
        <taxon>Spermatophyta</taxon>
        <taxon>Magnoliopsida</taxon>
        <taxon>eudicotyledons</taxon>
        <taxon>Gunneridae</taxon>
        <taxon>Pentapetalae</taxon>
        <taxon>rosids</taxon>
        <taxon>malvids</taxon>
        <taxon>Myrtales</taxon>
        <taxon>Lythraceae</taxon>
        <taxon>Trapa</taxon>
    </lineage>
</organism>
<feature type="transmembrane region" description="Helical" evidence="7">
    <location>
        <begin position="470"/>
        <end position="490"/>
    </location>
</feature>
<comment type="caution">
    <text evidence="8">The sequence shown here is derived from an EMBL/GenBank/DDBJ whole genome shotgun (WGS) entry which is preliminary data.</text>
</comment>
<feature type="transmembrane region" description="Helical" evidence="7">
    <location>
        <begin position="102"/>
        <end position="121"/>
    </location>
</feature>
<dbReference type="EMBL" id="JAXQNO010000012">
    <property type="protein sequence ID" value="KAK4787000.1"/>
    <property type="molecule type" value="Genomic_DNA"/>
</dbReference>
<evidence type="ECO:0000256" key="3">
    <source>
        <dbReference type="ARBA" id="ARBA00022692"/>
    </source>
</evidence>
<feature type="transmembrane region" description="Helical" evidence="7">
    <location>
        <begin position="587"/>
        <end position="606"/>
    </location>
</feature>
<comment type="similarity">
    <text evidence="2 6">Belongs to the major facilitator superfamily. Proton-dependent oligopeptide transporter (POT/PTR) (TC 2.A.17) family.</text>
</comment>
<feature type="transmembrane region" description="Helical" evidence="7">
    <location>
        <begin position="427"/>
        <end position="449"/>
    </location>
</feature>
<dbReference type="GO" id="GO:0016020">
    <property type="term" value="C:membrane"/>
    <property type="evidence" value="ECO:0007669"/>
    <property type="project" value="UniProtKB-SubCell"/>
</dbReference>
<feature type="transmembrane region" description="Helical" evidence="7">
    <location>
        <begin position="241"/>
        <end position="264"/>
    </location>
</feature>
<keyword evidence="9" id="KW-1185">Reference proteome</keyword>
<evidence type="ECO:0000256" key="6">
    <source>
        <dbReference type="RuleBase" id="RU003755"/>
    </source>
</evidence>
<feature type="transmembrane region" description="Helical" evidence="7">
    <location>
        <begin position="270"/>
        <end position="295"/>
    </location>
</feature>
<dbReference type="PANTHER" id="PTHR11654">
    <property type="entry name" value="OLIGOPEPTIDE TRANSPORTER-RELATED"/>
    <property type="match status" value="1"/>
</dbReference>
<evidence type="ECO:0000256" key="7">
    <source>
        <dbReference type="SAM" id="Phobius"/>
    </source>
</evidence>
<dbReference type="Proteomes" id="UP001346149">
    <property type="component" value="Unassembled WGS sequence"/>
</dbReference>
<keyword evidence="6" id="KW-0813">Transport</keyword>
<evidence type="ECO:0000313" key="9">
    <source>
        <dbReference type="Proteomes" id="UP001346149"/>
    </source>
</evidence>
<dbReference type="AlphaFoldDB" id="A0AAN7LSX1"/>
<dbReference type="Pfam" id="PF00854">
    <property type="entry name" value="PTR2"/>
    <property type="match status" value="1"/>
</dbReference>
<proteinExistence type="inferred from homology"/>
<feature type="transmembrane region" description="Helical" evidence="7">
    <location>
        <begin position="159"/>
        <end position="178"/>
    </location>
</feature>
<feature type="transmembrane region" description="Helical" evidence="7">
    <location>
        <begin position="505"/>
        <end position="525"/>
    </location>
</feature>
<sequence>MLSTALPIKLPAPLQGPTQCFIEREKMGEPPATSSPVNQSPLPTETTRLVHQWDEQKDAGSGPASTVTNGCVDFRGRIADKQTTGGWKACPFILVNEVAERLAFFSIAVNMVAYLATEMGQSLPTAVTHTSDWIGAAYILTLLGAFLADSYLGRFRTIISFSCIYAAGMLMLTLSASVDSLRPARCMALPCPKATGRQTAFLYAALALIAIGTGGIKPCVSSFGADQFDEADTREAQDKYAFFNWFFFAINMGALFGITLLVYLQAEKGWVWGFAVPTGTMMLSLVVLAAGARLYRYQRPMGSPFTRFLQVIVAAARNNCRGAKAGHGAVLYEVGTQESAIKGARKLTHTAQYMFLDKASVQTDQEEASTASPWRLCTVTQVEELKSFIRVLPVWASTIALAISFAQNSTFFVSQAAVMDRRLGRHFKIPAGSVPVFGAINALLLVPIYEKWMVPLLRRRTGHRRGISSLQRMGLGLVVSVIAMGSAALVERNRRRDPSPMEVSVFWLFPQIFLVGTAEVFTYVGQLEFFYDEATDGTRSISSAMFLSEIGIGSWLNSALVKIVMGTTGGEEKGWLRHNPNSSRLDYYYWVLAGVNAVNFVIYLWAAVKYKGKNAGVVRDEGLVELGGPSKG</sequence>
<comment type="subcellular location">
    <subcellularLocation>
        <location evidence="1 6">Membrane</location>
        <topology evidence="1 6">Multi-pass membrane protein</topology>
    </subcellularLocation>
</comment>
<feature type="transmembrane region" description="Helical" evidence="7">
    <location>
        <begin position="133"/>
        <end position="152"/>
    </location>
</feature>
<accession>A0AAN7LSX1</accession>
<feature type="transmembrane region" description="Helical" evidence="7">
    <location>
        <begin position="198"/>
        <end position="220"/>
    </location>
</feature>
<dbReference type="PROSITE" id="PS01023">
    <property type="entry name" value="PTR2_2"/>
    <property type="match status" value="1"/>
</dbReference>
<protein>
    <submittedName>
        <fullName evidence="8">Uncharacterized protein</fullName>
    </submittedName>
</protein>
<evidence type="ECO:0000256" key="4">
    <source>
        <dbReference type="ARBA" id="ARBA00022989"/>
    </source>
</evidence>
<evidence type="ECO:0000256" key="5">
    <source>
        <dbReference type="ARBA" id="ARBA00023136"/>
    </source>
</evidence>
<name>A0AAN7LSX1_TRANT</name>
<evidence type="ECO:0000313" key="8">
    <source>
        <dbReference type="EMBL" id="KAK4787000.1"/>
    </source>
</evidence>
<evidence type="ECO:0000256" key="2">
    <source>
        <dbReference type="ARBA" id="ARBA00005982"/>
    </source>
</evidence>
<dbReference type="InterPro" id="IPR036259">
    <property type="entry name" value="MFS_trans_sf"/>
</dbReference>
<dbReference type="PROSITE" id="PS01022">
    <property type="entry name" value="PTR2_1"/>
    <property type="match status" value="1"/>
</dbReference>
<gene>
    <name evidence="8" type="ORF">SAY86_010833</name>
</gene>
<dbReference type="SUPFAM" id="SSF103473">
    <property type="entry name" value="MFS general substrate transporter"/>
    <property type="match status" value="1"/>
</dbReference>
<keyword evidence="4 7" id="KW-1133">Transmembrane helix</keyword>
<reference evidence="8 9" key="1">
    <citation type="journal article" date="2023" name="Hortic Res">
        <title>Pangenome of water caltrop reveals structural variations and asymmetric subgenome divergence after allopolyploidization.</title>
        <authorList>
            <person name="Zhang X."/>
            <person name="Chen Y."/>
            <person name="Wang L."/>
            <person name="Yuan Y."/>
            <person name="Fang M."/>
            <person name="Shi L."/>
            <person name="Lu R."/>
            <person name="Comes H.P."/>
            <person name="Ma Y."/>
            <person name="Chen Y."/>
            <person name="Huang G."/>
            <person name="Zhou Y."/>
            <person name="Zheng Z."/>
            <person name="Qiu Y."/>
        </authorList>
    </citation>
    <scope>NUCLEOTIDE SEQUENCE [LARGE SCALE GENOMIC DNA]</scope>
    <source>
        <strain evidence="8">F231</strain>
    </source>
</reference>
<dbReference type="GO" id="GO:0006857">
    <property type="term" value="P:oligopeptide transport"/>
    <property type="evidence" value="ECO:0007669"/>
    <property type="project" value="InterPro"/>
</dbReference>
<evidence type="ECO:0000256" key="1">
    <source>
        <dbReference type="ARBA" id="ARBA00004141"/>
    </source>
</evidence>
<dbReference type="GO" id="GO:0022857">
    <property type="term" value="F:transmembrane transporter activity"/>
    <property type="evidence" value="ECO:0007669"/>
    <property type="project" value="InterPro"/>
</dbReference>
<dbReference type="Gene3D" id="1.20.1250.20">
    <property type="entry name" value="MFS general substrate transporter like domains"/>
    <property type="match status" value="1"/>
</dbReference>
<dbReference type="InterPro" id="IPR018456">
    <property type="entry name" value="PTR2_symporter_CS"/>
</dbReference>